<evidence type="ECO:0000259" key="2">
    <source>
        <dbReference type="PROSITE" id="PS50263"/>
    </source>
</evidence>
<dbReference type="SUPFAM" id="SSF56317">
    <property type="entry name" value="Carbon-nitrogen hydrolase"/>
    <property type="match status" value="1"/>
</dbReference>
<gene>
    <name evidence="3" type="ORF">ENL41_03785</name>
</gene>
<proteinExistence type="predicted"/>
<feature type="domain" description="CN hydrolase" evidence="2">
    <location>
        <begin position="6"/>
        <end position="246"/>
    </location>
</feature>
<name>A0A7C5I531_UNCW3</name>
<keyword evidence="1" id="KW-0378">Hydrolase</keyword>
<dbReference type="InterPro" id="IPR003010">
    <property type="entry name" value="C-N_Hydrolase"/>
</dbReference>
<dbReference type="InterPro" id="IPR036526">
    <property type="entry name" value="C-N_Hydrolase_sf"/>
</dbReference>
<evidence type="ECO:0000313" key="3">
    <source>
        <dbReference type="EMBL" id="HHF58527.1"/>
    </source>
</evidence>
<dbReference type="GO" id="GO:0016811">
    <property type="term" value="F:hydrolase activity, acting on carbon-nitrogen (but not peptide) bonds, in linear amides"/>
    <property type="evidence" value="ECO:0007669"/>
    <property type="project" value="TreeGrafter"/>
</dbReference>
<dbReference type="Pfam" id="PF00795">
    <property type="entry name" value="CN_hydrolase"/>
    <property type="match status" value="1"/>
</dbReference>
<evidence type="ECO:0000256" key="1">
    <source>
        <dbReference type="ARBA" id="ARBA00022801"/>
    </source>
</evidence>
<organism evidence="3">
    <name type="scientific">candidate division WOR-3 bacterium</name>
    <dbReference type="NCBI Taxonomy" id="2052148"/>
    <lineage>
        <taxon>Bacteria</taxon>
        <taxon>Bacteria division WOR-3</taxon>
    </lineage>
</organism>
<dbReference type="PROSITE" id="PS50263">
    <property type="entry name" value="CN_HYDROLASE"/>
    <property type="match status" value="1"/>
</dbReference>
<comment type="caution">
    <text evidence="3">The sequence shown here is derived from an EMBL/GenBank/DDBJ whole genome shotgun (WGS) entry which is preliminary data.</text>
</comment>
<dbReference type="InterPro" id="IPR050345">
    <property type="entry name" value="Aliph_Amidase/BUP"/>
</dbReference>
<accession>A0A7C5I531</accession>
<dbReference type="Proteomes" id="UP000886014">
    <property type="component" value="Unassembled WGS sequence"/>
</dbReference>
<dbReference type="EMBL" id="DRTV01000265">
    <property type="protein sequence ID" value="HHF58527.1"/>
    <property type="molecule type" value="Genomic_DNA"/>
</dbReference>
<dbReference type="PANTHER" id="PTHR43674">
    <property type="entry name" value="NITRILASE C965.09-RELATED"/>
    <property type="match status" value="1"/>
</dbReference>
<reference evidence="3" key="1">
    <citation type="journal article" date="2020" name="mSystems">
        <title>Genome- and Community-Level Interaction Insights into Carbon Utilization and Element Cycling Functions of Hydrothermarchaeota in Hydrothermal Sediment.</title>
        <authorList>
            <person name="Zhou Z."/>
            <person name="Liu Y."/>
            <person name="Xu W."/>
            <person name="Pan J."/>
            <person name="Luo Z.H."/>
            <person name="Li M."/>
        </authorList>
    </citation>
    <scope>NUCLEOTIDE SEQUENCE [LARGE SCALE GENOMIC DNA]</scope>
    <source>
        <strain evidence="3">HyVt-94</strain>
    </source>
</reference>
<dbReference type="AlphaFoldDB" id="A0A7C5I531"/>
<dbReference type="PANTHER" id="PTHR43674:SF2">
    <property type="entry name" value="BETA-UREIDOPROPIONASE"/>
    <property type="match status" value="1"/>
</dbReference>
<protein>
    <recommendedName>
        <fullName evidence="2">CN hydrolase domain-containing protein</fullName>
    </recommendedName>
</protein>
<sequence>MHDNIVRIGLGQIITRLGDVEGNKKRIIEALERGEENKVDIVVFPELSTLGFGSGDIYLDKVDENLKALDEIVKKTEELDLWSILGFVDKDELGFFYNAAALIGKGKIVGKYYKTQLVNYRLFDEKRYFKPGCCLPTFETPFGKLGILICEDVWFPEPSRAMTFRGASLLVVLSASPYDRGKSEVWEDYLKVRVYDNILPVVFINQAGVQDGVTYWGGSMIINAEAKIVTRAKLLEPDFVVGEIDLEESLKLRRRDIRIREVRREILEDLLKAFEEMKK</sequence>
<dbReference type="Gene3D" id="3.60.110.10">
    <property type="entry name" value="Carbon-nitrogen hydrolase"/>
    <property type="match status" value="1"/>
</dbReference>
<dbReference type="CDD" id="cd07570">
    <property type="entry name" value="GAT_Gln-NAD-synth"/>
    <property type="match status" value="1"/>
</dbReference>